<reference evidence="7 8" key="1">
    <citation type="submission" date="2012-10" db="EMBL/GenBank/DDBJ databases">
        <authorList>
            <person name="Zafar N."/>
            <person name="Inman J."/>
            <person name="Hall N."/>
            <person name="Lorenzi H."/>
            <person name="Caler E."/>
        </authorList>
    </citation>
    <scope>NUCLEOTIDE SEQUENCE [LARGE SCALE GENOMIC DNA]</scope>
    <source>
        <strain evidence="7 8">IP1</strain>
    </source>
</reference>
<evidence type="ECO:0000259" key="5">
    <source>
        <dbReference type="PROSITE" id="PS50305"/>
    </source>
</evidence>
<dbReference type="RefSeq" id="XP_004259040.1">
    <property type="nucleotide sequence ID" value="XM_004258992.1"/>
</dbReference>
<evidence type="ECO:0000256" key="4">
    <source>
        <dbReference type="PROSITE-ProRule" id="PRU00236"/>
    </source>
</evidence>
<dbReference type="GeneID" id="14891204"/>
<dbReference type="AlphaFoldDB" id="L7FNL5"/>
<dbReference type="Proteomes" id="UP000014680">
    <property type="component" value="Unassembled WGS sequence"/>
</dbReference>
<dbReference type="PANTHER" id="PTHR11106:SF27">
    <property type="entry name" value="MACRO DOMAIN-CONTAINING PROTEIN"/>
    <property type="match status" value="1"/>
</dbReference>
<name>L7FNL5_ENTIV</name>
<dbReference type="GO" id="GO:0070403">
    <property type="term" value="F:NAD+ binding"/>
    <property type="evidence" value="ECO:0007669"/>
    <property type="project" value="InterPro"/>
</dbReference>
<feature type="domain" description="Deacetylase sirtuin-type" evidence="5">
    <location>
        <begin position="320"/>
        <end position="606"/>
    </location>
</feature>
<comment type="caution">
    <text evidence="4">Lacks conserved residue(s) required for the propagation of feature annotation.</text>
</comment>
<dbReference type="Pfam" id="PF01661">
    <property type="entry name" value="Macro"/>
    <property type="match status" value="1"/>
</dbReference>
<dbReference type="InterPro" id="IPR043472">
    <property type="entry name" value="Macro_dom-like"/>
</dbReference>
<proteinExistence type="inferred from homology"/>
<evidence type="ECO:0000259" key="6">
    <source>
        <dbReference type="PROSITE" id="PS51154"/>
    </source>
</evidence>
<evidence type="ECO:0000256" key="2">
    <source>
        <dbReference type="ARBA" id="ARBA00022679"/>
    </source>
</evidence>
<dbReference type="KEGG" id="eiv:EIN_118830"/>
<dbReference type="InterPro" id="IPR003000">
    <property type="entry name" value="Sirtuin"/>
</dbReference>
<protein>
    <submittedName>
        <fullName evidence="7">Uncharacterized protein</fullName>
    </submittedName>
</protein>
<dbReference type="InterPro" id="IPR002589">
    <property type="entry name" value="Macro_dom"/>
</dbReference>
<dbReference type="Pfam" id="PF02146">
    <property type="entry name" value="SIR2"/>
    <property type="match status" value="1"/>
</dbReference>
<evidence type="ECO:0000256" key="3">
    <source>
        <dbReference type="ARBA" id="ARBA00023027"/>
    </source>
</evidence>
<evidence type="ECO:0000256" key="1">
    <source>
        <dbReference type="ARBA" id="ARBA00006988"/>
    </source>
</evidence>
<dbReference type="InterPro" id="IPR029035">
    <property type="entry name" value="DHS-like_NAD/FAD-binding_dom"/>
</dbReference>
<dbReference type="CDD" id="cd00296">
    <property type="entry name" value="SIR2"/>
    <property type="match status" value="1"/>
</dbReference>
<evidence type="ECO:0000313" key="7">
    <source>
        <dbReference type="EMBL" id="ELP92269.1"/>
    </source>
</evidence>
<organism evidence="7 8">
    <name type="scientific">Entamoeba invadens IP1</name>
    <dbReference type="NCBI Taxonomy" id="370355"/>
    <lineage>
        <taxon>Eukaryota</taxon>
        <taxon>Amoebozoa</taxon>
        <taxon>Evosea</taxon>
        <taxon>Archamoebae</taxon>
        <taxon>Mastigamoebida</taxon>
        <taxon>Entamoebidae</taxon>
        <taxon>Entamoeba</taxon>
    </lineage>
</organism>
<dbReference type="NCBIfam" id="NF003163">
    <property type="entry name" value="PRK04143.1"/>
    <property type="match status" value="1"/>
</dbReference>
<dbReference type="PROSITE" id="PS50305">
    <property type="entry name" value="SIRTUIN"/>
    <property type="match status" value="1"/>
</dbReference>
<dbReference type="Gene3D" id="3.40.220.10">
    <property type="entry name" value="Leucine Aminopeptidase, subunit E, domain 1"/>
    <property type="match status" value="1"/>
</dbReference>
<dbReference type="SMART" id="SM00506">
    <property type="entry name" value="A1pp"/>
    <property type="match status" value="1"/>
</dbReference>
<feature type="domain" description="Macro" evidence="6">
    <location>
        <begin position="106"/>
        <end position="298"/>
    </location>
</feature>
<dbReference type="Gene3D" id="3.40.50.1220">
    <property type="entry name" value="TPP-binding domain"/>
    <property type="match status" value="1"/>
</dbReference>
<accession>L7FNL5</accession>
<comment type="similarity">
    <text evidence="1">Belongs to the sirtuin family.</text>
</comment>
<dbReference type="SUPFAM" id="SSF52467">
    <property type="entry name" value="DHS-like NAD/FAD-binding domain"/>
    <property type="match status" value="1"/>
</dbReference>
<dbReference type="InterPro" id="IPR026590">
    <property type="entry name" value="Ssirtuin_cat_dom"/>
</dbReference>
<dbReference type="PROSITE" id="PS51154">
    <property type="entry name" value="MACRO"/>
    <property type="match status" value="1"/>
</dbReference>
<dbReference type="OrthoDB" id="25911at2759"/>
<sequence length="606" mass="69258">MFGKLLHPLNLEEYRMDIQLDTPYEKKSILKKDTDGCDICDVINKIIERPQSKHENCWRELRGLLNVMQPQDCARLCENKPLLEEIESVILSQNQTATTVDSIECASKCGHSFVYSNKVGIWKGDITTLKVDSIVNACNSALLGCFSPNHKCIDNAIHTFAGPQLRRDCYTIITKQGFDEPTAIAKITRGYCLPSKYVIHTVGPIVEEQLEEKHINLLRANYVSCLDLADDMKLKSIAFCGISTGIYGFPAKEAALVAVKSVLSWLLDNPQTSIEKVVFDCFTPKDVEYYENAFSVFDKSANEKDFDIVNRTKNKTHVLTEEDSKNMIKVVNFLKDATHVVIGAGAGFSVDAGIDFMNTKYFRSFGYPLYEYGITKMLETIGFHDFNEESQFWGFFAVTITEMRYKPLTKENRYYKQLLDTLNQLNKKYFIKTTNVDGLFERSGFEKDKVFHIQGDMNQIQCSKACTDEVYEFKPICEEMLLNIDPTTFCIDEKYIPKCPRCGGKMTFNLREDDLFVDGPNLFNQKEYIQYVGEGMNDKMILFEFGVGRGTPVHIRFPFEKYANKGKNVLLVRINMDKDLLLTEVDKDNYAGFGMSGKEFIEEMVK</sequence>
<gene>
    <name evidence="7" type="ORF">EIN_118830</name>
</gene>
<dbReference type="EMBL" id="KB206391">
    <property type="protein sequence ID" value="ELP92269.1"/>
    <property type="molecule type" value="Genomic_DNA"/>
</dbReference>
<dbReference type="GO" id="GO:0016740">
    <property type="term" value="F:transferase activity"/>
    <property type="evidence" value="ECO:0007669"/>
    <property type="project" value="UniProtKB-KW"/>
</dbReference>
<dbReference type="OMA" id="RWPNEEL"/>
<dbReference type="SUPFAM" id="SSF52949">
    <property type="entry name" value="Macro domain-like"/>
    <property type="match status" value="1"/>
</dbReference>
<dbReference type="CDD" id="cd02908">
    <property type="entry name" value="Macro_OAADPr_deacetylase"/>
    <property type="match status" value="1"/>
</dbReference>
<keyword evidence="3" id="KW-0520">NAD</keyword>
<keyword evidence="8" id="KW-1185">Reference proteome</keyword>
<evidence type="ECO:0000313" key="8">
    <source>
        <dbReference type="Proteomes" id="UP000014680"/>
    </source>
</evidence>
<dbReference type="VEuPathDB" id="AmoebaDB:EIN_118830"/>
<dbReference type="PANTHER" id="PTHR11106">
    <property type="entry name" value="GANGLIOSIDE INDUCED DIFFERENTIATION ASSOCIATED PROTEIN 2-RELATED"/>
    <property type="match status" value="1"/>
</dbReference>
<keyword evidence="2" id="KW-0808">Transferase</keyword>